<dbReference type="InterPro" id="IPR011009">
    <property type="entry name" value="Kinase-like_dom_sf"/>
</dbReference>
<dbReference type="InterPro" id="IPR052077">
    <property type="entry name" value="CcrZ_PhaseVar_Mediator"/>
</dbReference>
<accession>A0ABV3E3R6</accession>
<dbReference type="InterPro" id="IPR002575">
    <property type="entry name" value="Aminoglycoside_PTrfase"/>
</dbReference>
<comment type="caution">
    <text evidence="2">The sequence shown here is derived from an EMBL/GenBank/DDBJ whole genome shotgun (WGS) entry which is preliminary data.</text>
</comment>
<dbReference type="PANTHER" id="PTHR40086:SF1">
    <property type="entry name" value="CELL CYCLE REGULATOR CCRZ"/>
    <property type="match status" value="1"/>
</dbReference>
<feature type="domain" description="Aminoglycoside phosphotransferase" evidence="1">
    <location>
        <begin position="93"/>
        <end position="258"/>
    </location>
</feature>
<dbReference type="PANTHER" id="PTHR40086">
    <property type="entry name" value="PHOSPHOTRANSFERASE YTMP-RELATED"/>
    <property type="match status" value="1"/>
</dbReference>
<dbReference type="Gene3D" id="3.90.1200.10">
    <property type="match status" value="1"/>
</dbReference>
<name>A0ABV3E3R6_9ACTN</name>
<keyword evidence="3" id="KW-1185">Reference proteome</keyword>
<dbReference type="RefSeq" id="WP_359979093.1">
    <property type="nucleotide sequence ID" value="NZ_JBEZLS010000007.1"/>
</dbReference>
<dbReference type="SUPFAM" id="SSF56112">
    <property type="entry name" value="Protein kinase-like (PK-like)"/>
    <property type="match status" value="1"/>
</dbReference>
<protein>
    <submittedName>
        <fullName evidence="2">Phosphotransferase</fullName>
    </submittedName>
</protein>
<evidence type="ECO:0000259" key="1">
    <source>
        <dbReference type="Pfam" id="PF01636"/>
    </source>
</evidence>
<proteinExistence type="predicted"/>
<evidence type="ECO:0000313" key="3">
    <source>
        <dbReference type="Proteomes" id="UP001551582"/>
    </source>
</evidence>
<gene>
    <name evidence="2" type="ORF">AB0D65_12455</name>
</gene>
<dbReference type="Pfam" id="PF01636">
    <property type="entry name" value="APH"/>
    <property type="match status" value="1"/>
</dbReference>
<reference evidence="2 3" key="1">
    <citation type="submission" date="2024-06" db="EMBL/GenBank/DDBJ databases">
        <title>The Natural Products Discovery Center: Release of the First 8490 Sequenced Strains for Exploring Actinobacteria Biosynthetic Diversity.</title>
        <authorList>
            <person name="Kalkreuter E."/>
            <person name="Kautsar S.A."/>
            <person name="Yang D."/>
            <person name="Bader C.D."/>
            <person name="Teijaro C.N."/>
            <person name="Fluegel L."/>
            <person name="Davis C.M."/>
            <person name="Simpson J.R."/>
            <person name="Lauterbach L."/>
            <person name="Steele A.D."/>
            <person name="Gui C."/>
            <person name="Meng S."/>
            <person name="Li G."/>
            <person name="Viehrig K."/>
            <person name="Ye F."/>
            <person name="Su P."/>
            <person name="Kiefer A.F."/>
            <person name="Nichols A."/>
            <person name="Cepeda A.J."/>
            <person name="Yan W."/>
            <person name="Fan B."/>
            <person name="Jiang Y."/>
            <person name="Adhikari A."/>
            <person name="Zheng C.-J."/>
            <person name="Schuster L."/>
            <person name="Cowan T.M."/>
            <person name="Smanski M.J."/>
            <person name="Chevrette M.G."/>
            <person name="De Carvalho L.P.S."/>
            <person name="Shen B."/>
        </authorList>
    </citation>
    <scope>NUCLEOTIDE SEQUENCE [LARGE SCALE GENOMIC DNA]</scope>
    <source>
        <strain evidence="2 3">NPDC048274</strain>
    </source>
</reference>
<evidence type="ECO:0000313" key="2">
    <source>
        <dbReference type="EMBL" id="MEU9351798.1"/>
    </source>
</evidence>
<dbReference type="EMBL" id="JBEZLS010000007">
    <property type="protein sequence ID" value="MEU9351798.1"/>
    <property type="molecule type" value="Genomic_DNA"/>
</dbReference>
<organism evidence="2 3">
    <name type="scientific">Streptomyces griseoloalbus</name>
    <dbReference type="NCBI Taxonomy" id="67303"/>
    <lineage>
        <taxon>Bacteria</taxon>
        <taxon>Bacillati</taxon>
        <taxon>Actinomycetota</taxon>
        <taxon>Actinomycetes</taxon>
        <taxon>Kitasatosporales</taxon>
        <taxon>Streptomycetaceae</taxon>
        <taxon>Streptomyces</taxon>
    </lineage>
</organism>
<sequence length="369" mass="41197">MSPDTPSPARQHAVAACGNPGVVEGPLQGYHHETYVFPLAGEAGAAAATRWKCREPRAGLLWFDRRCFDSEEQLLTALSGRITSIPGITEFGGLRLQRFIEGRTLGALSKSGRPIPGPLLRQVVGLFRELVEVTPETLVVKRRCEAGDRPESGDTNGFLERLVRFTEENVYLSNLDAFATLFEDVGVDGDTFSHLRKHVSGLTERPFCLLHADLHRENFIVDPVQRLWTIDWELAMLGDPLYDLATHLYLMRYPEWQARRLTSQWVRTVEEVRPGSSNGWQHDLRLLMDYKKAQSVFTDVIRAALSLGPEPGPGRRQVSRTGAKLHRILAEAAVPLGVESVPAPDRIARALVRWRRTHGETGTGARTDP</sequence>
<dbReference type="Proteomes" id="UP001551582">
    <property type="component" value="Unassembled WGS sequence"/>
</dbReference>